<proteinExistence type="predicted"/>
<sequence length="127" mass="12713">MSAAGLIATATAALVLAAIAVVQVLAAAGRPVGRLVWGGRHEVLPRPLRIASALSILLYVAIVLVLLARASASGAPGTTTSVAAWVLVGYFALGIVLNGVSRSRAERLTMAPACLVLAACCLVVATG</sequence>
<evidence type="ECO:0000256" key="1">
    <source>
        <dbReference type="SAM" id="Phobius"/>
    </source>
</evidence>
<keyword evidence="1" id="KW-1133">Transmembrane helix</keyword>
<gene>
    <name evidence="2" type="ORF">UFOPK3662_01305</name>
</gene>
<evidence type="ECO:0000313" key="2">
    <source>
        <dbReference type="EMBL" id="CAB4932274.1"/>
    </source>
</evidence>
<feature type="transmembrane region" description="Helical" evidence="1">
    <location>
        <begin position="50"/>
        <end position="70"/>
    </location>
</feature>
<keyword evidence="1" id="KW-0812">Transmembrane</keyword>
<name>A0A6J7IPU2_9ZZZZ</name>
<protein>
    <submittedName>
        <fullName evidence="2">Unannotated protein</fullName>
    </submittedName>
</protein>
<reference evidence="2" key="1">
    <citation type="submission" date="2020-05" db="EMBL/GenBank/DDBJ databases">
        <authorList>
            <person name="Chiriac C."/>
            <person name="Salcher M."/>
            <person name="Ghai R."/>
            <person name="Kavagutti S V."/>
        </authorList>
    </citation>
    <scope>NUCLEOTIDE SEQUENCE</scope>
</reference>
<keyword evidence="1" id="KW-0472">Membrane</keyword>
<dbReference type="EMBL" id="CAFBMW010000008">
    <property type="protein sequence ID" value="CAB4932274.1"/>
    <property type="molecule type" value="Genomic_DNA"/>
</dbReference>
<organism evidence="2">
    <name type="scientific">freshwater metagenome</name>
    <dbReference type="NCBI Taxonomy" id="449393"/>
    <lineage>
        <taxon>unclassified sequences</taxon>
        <taxon>metagenomes</taxon>
        <taxon>ecological metagenomes</taxon>
    </lineage>
</organism>
<feature type="transmembrane region" description="Helical" evidence="1">
    <location>
        <begin position="82"/>
        <end position="101"/>
    </location>
</feature>
<dbReference type="AlphaFoldDB" id="A0A6J7IPU2"/>
<accession>A0A6J7IPU2</accession>
<feature type="transmembrane region" description="Helical" evidence="1">
    <location>
        <begin position="107"/>
        <end position="125"/>
    </location>
</feature>